<reference evidence="1" key="1">
    <citation type="journal article" date="2021" name="PeerJ">
        <title>Extensive microbial diversity within the chicken gut microbiome revealed by metagenomics and culture.</title>
        <authorList>
            <person name="Gilroy R."/>
            <person name="Ravi A."/>
            <person name="Getino M."/>
            <person name="Pursley I."/>
            <person name="Horton D.L."/>
            <person name="Alikhan N.F."/>
            <person name="Baker D."/>
            <person name="Gharbi K."/>
            <person name="Hall N."/>
            <person name="Watson M."/>
            <person name="Adriaenssens E.M."/>
            <person name="Foster-Nyarko E."/>
            <person name="Jarju S."/>
            <person name="Secka A."/>
            <person name="Antonio M."/>
            <person name="Oren A."/>
            <person name="Chaudhuri R.R."/>
            <person name="La Ragione R."/>
            <person name="Hildebrand F."/>
            <person name="Pallen M.J."/>
        </authorList>
    </citation>
    <scope>NUCLEOTIDE SEQUENCE</scope>
    <source>
        <strain evidence="1">ChiBcec1-1630</strain>
    </source>
</reference>
<gene>
    <name evidence="1" type="ORF">H9926_12185</name>
</gene>
<dbReference type="AlphaFoldDB" id="A0A9D2QLS6"/>
<reference evidence="1" key="2">
    <citation type="submission" date="2021-04" db="EMBL/GenBank/DDBJ databases">
        <authorList>
            <person name="Gilroy R."/>
        </authorList>
    </citation>
    <scope>NUCLEOTIDE SEQUENCE</scope>
    <source>
        <strain evidence="1">ChiBcec1-1630</strain>
    </source>
</reference>
<comment type="caution">
    <text evidence="1">The sequence shown here is derived from an EMBL/GenBank/DDBJ whole genome shotgun (WGS) entry which is preliminary data.</text>
</comment>
<accession>A0A9D2QLS6</accession>
<protein>
    <recommendedName>
        <fullName evidence="3">Transposase, YhgA-like</fullName>
    </recommendedName>
</protein>
<evidence type="ECO:0000313" key="2">
    <source>
        <dbReference type="Proteomes" id="UP000823922"/>
    </source>
</evidence>
<organism evidence="1 2">
    <name type="scientific">Candidatus Eisenbergiella intestinigallinarum</name>
    <dbReference type="NCBI Taxonomy" id="2838549"/>
    <lineage>
        <taxon>Bacteria</taxon>
        <taxon>Bacillati</taxon>
        <taxon>Bacillota</taxon>
        <taxon>Clostridia</taxon>
        <taxon>Lachnospirales</taxon>
        <taxon>Lachnospiraceae</taxon>
        <taxon>Eisenbergiella</taxon>
    </lineage>
</organism>
<proteinExistence type="predicted"/>
<name>A0A9D2QLS6_9FIRM</name>
<evidence type="ECO:0008006" key="3">
    <source>
        <dbReference type="Google" id="ProtNLM"/>
    </source>
</evidence>
<evidence type="ECO:0000313" key="1">
    <source>
        <dbReference type="EMBL" id="HJC88761.1"/>
    </source>
</evidence>
<dbReference type="Proteomes" id="UP000823922">
    <property type="component" value="Unassembled WGS sequence"/>
</dbReference>
<sequence length="307" mass="35479">MNEPISANREYKDSVFRMLYNKPETVLPLYNALNGTDYKDPKLLTVITMENALYLGMRNDVSLLLDSRMTLYEHQSTWNPNLPLRNLLYIARLMEKYVNIHRKSLYSSTLIRLPAPRFVVFYNGLKNTEDDILLKLSDAYEKTEAEPELELKVRLININPGHNPKLLGRCRTLREYSEFVARIRKCAAEEASFPEAVERAVTECIKEGILADFLLSQRSEVIAMSIFEYDHEEELKKLGAMEREEGVAEGRSQDILLLLSLRGSVPEWLRKRILIEREHPVLNDWIRAAGQTSSIEDFLQKTGLKEG</sequence>
<dbReference type="EMBL" id="DWVS01000314">
    <property type="protein sequence ID" value="HJC88761.1"/>
    <property type="molecule type" value="Genomic_DNA"/>
</dbReference>